<sequence length="206" mass="23385">MAEELSSEEFTSLAVDGRKILEENQDDPVLLIEQVYQLWWRWSDFELYIVSPTISTISPPLIIEPEPIAGTTDYEFVYPIQDHGYKLTTSKAADMYSAGMSNCKLYYTIEKMIYLLIERLKTGGVSQETEVQVAFGGHELAQRKAFESIINLTYNVVVTNFDPGVWGERYLQAVKRLADKGFGYPSETPRESFRQSFGQAPAGLSR</sequence>
<evidence type="ECO:0000313" key="3">
    <source>
        <dbReference type="Proteomes" id="UP001222087"/>
    </source>
</evidence>
<reference evidence="2 3" key="1">
    <citation type="submission" date="2023-02" db="EMBL/GenBank/DDBJ databases">
        <title>Genome Sequence of L. cardiaca H63T.</title>
        <authorList>
            <person name="Lopez A.E."/>
            <person name="Cianciotto N.P."/>
        </authorList>
    </citation>
    <scope>NUCLEOTIDE SEQUENCE [LARGE SCALE GENOMIC DNA]</scope>
    <source>
        <strain evidence="2 3">H63</strain>
    </source>
</reference>
<dbReference type="RefSeq" id="WP_275088998.1">
    <property type="nucleotide sequence ID" value="NZ_CP119078.1"/>
</dbReference>
<feature type="region of interest" description="Disordered" evidence="1">
    <location>
        <begin position="186"/>
        <end position="206"/>
    </location>
</feature>
<proteinExistence type="predicted"/>
<keyword evidence="3" id="KW-1185">Reference proteome</keyword>
<dbReference type="Proteomes" id="UP001222087">
    <property type="component" value="Chromosome"/>
</dbReference>
<evidence type="ECO:0000313" key="2">
    <source>
        <dbReference type="EMBL" id="WED43184.1"/>
    </source>
</evidence>
<gene>
    <name evidence="2" type="ORF">PXX05_15025</name>
</gene>
<evidence type="ECO:0000256" key="1">
    <source>
        <dbReference type="SAM" id="MobiDB-lite"/>
    </source>
</evidence>
<organism evidence="2 3">
    <name type="scientific">Legionella cardiaca</name>
    <dbReference type="NCBI Taxonomy" id="1071983"/>
    <lineage>
        <taxon>Bacteria</taxon>
        <taxon>Pseudomonadati</taxon>
        <taxon>Pseudomonadota</taxon>
        <taxon>Gammaproteobacteria</taxon>
        <taxon>Legionellales</taxon>
        <taxon>Legionellaceae</taxon>
        <taxon>Legionella</taxon>
    </lineage>
</organism>
<name>A0ABY8ARV1_9GAMM</name>
<protein>
    <submittedName>
        <fullName evidence="2">Virulence factor</fullName>
    </submittedName>
</protein>
<accession>A0ABY8ARV1</accession>
<dbReference type="EMBL" id="CP119078">
    <property type="protein sequence ID" value="WED43184.1"/>
    <property type="molecule type" value="Genomic_DNA"/>
</dbReference>